<dbReference type="Gene3D" id="1.10.510.10">
    <property type="entry name" value="Transferase(Phosphotransferase) domain 1"/>
    <property type="match status" value="1"/>
</dbReference>
<dbReference type="Pfam" id="PF00069">
    <property type="entry name" value="Pkinase"/>
    <property type="match status" value="1"/>
</dbReference>
<dbReference type="GO" id="GO:0005634">
    <property type="term" value="C:nucleus"/>
    <property type="evidence" value="ECO:0007669"/>
    <property type="project" value="TreeGrafter"/>
</dbReference>
<dbReference type="GO" id="GO:0044773">
    <property type="term" value="P:mitotic DNA damage checkpoint signaling"/>
    <property type="evidence" value="ECO:0007669"/>
    <property type="project" value="TreeGrafter"/>
</dbReference>
<dbReference type="PROSITE" id="PS50011">
    <property type="entry name" value="PROTEIN_KINASE_DOM"/>
    <property type="match status" value="1"/>
</dbReference>
<keyword evidence="1" id="KW-1133">Transmembrane helix</keyword>
<dbReference type="SUPFAM" id="SSF56112">
    <property type="entry name" value="Protein kinase-like (PK-like)"/>
    <property type="match status" value="1"/>
</dbReference>
<reference evidence="3 4" key="1">
    <citation type="submission" date="2019-03" db="EMBL/GenBank/DDBJ databases">
        <title>Single cell metagenomics reveals metabolic interactions within the superorganism composed of flagellate Streblomastix strix and complex community of Bacteroidetes bacteria on its surface.</title>
        <authorList>
            <person name="Treitli S.C."/>
            <person name="Kolisko M."/>
            <person name="Husnik F."/>
            <person name="Keeling P."/>
            <person name="Hampl V."/>
        </authorList>
    </citation>
    <scope>NUCLEOTIDE SEQUENCE [LARGE SCALE GENOMIC DNA]</scope>
    <source>
        <strain evidence="3">ST1C</strain>
    </source>
</reference>
<gene>
    <name evidence="3" type="ORF">EZS28_006357</name>
</gene>
<keyword evidence="1" id="KW-0812">Transmembrane</keyword>
<dbReference type="Proteomes" id="UP000324800">
    <property type="component" value="Unassembled WGS sequence"/>
</dbReference>
<dbReference type="InterPro" id="IPR011009">
    <property type="entry name" value="Kinase-like_dom_sf"/>
</dbReference>
<name>A0A5J4WT41_9EUKA</name>
<dbReference type="Gene3D" id="3.30.200.20">
    <property type="entry name" value="Phosphorylase Kinase, domain 1"/>
    <property type="match status" value="1"/>
</dbReference>
<evidence type="ECO:0000313" key="4">
    <source>
        <dbReference type="Proteomes" id="UP000324800"/>
    </source>
</evidence>
<sequence>MQTLEIFYEHVMRMERFIPIRPLGNGSFGIFYLVFHIELGIVAVKLIQKYKYDKHEREWESAIQITNKQHSSPFILKYKRYDYNRSCDIITMEYANIKTLEIIAKQPQILLPSYTLHALMKQILQGIKSFHSSGLIHRPPGSGRVYVKISDFGLAKQEDTIYEQTYIKGTLPYQAPELFNKKINSTQIVDIYASGIIFFRLLTRRYPVNERNFKEQGKKIVQLKGIKRPTEIKDDILWDLLSQLLEFDPDKRITAAEALQHPYFTSPEAKNDISKEQQELAQQAADAELEGDSSITEFDKDPTFIVAESKARKNLKLKRKINPNQFMKFKINNVKIL</sequence>
<organism evidence="3 4">
    <name type="scientific">Streblomastix strix</name>
    <dbReference type="NCBI Taxonomy" id="222440"/>
    <lineage>
        <taxon>Eukaryota</taxon>
        <taxon>Metamonada</taxon>
        <taxon>Preaxostyla</taxon>
        <taxon>Oxymonadida</taxon>
        <taxon>Streblomastigidae</taxon>
        <taxon>Streblomastix</taxon>
    </lineage>
</organism>
<accession>A0A5J4WT41</accession>
<evidence type="ECO:0000256" key="1">
    <source>
        <dbReference type="SAM" id="Phobius"/>
    </source>
</evidence>
<dbReference type="GO" id="GO:0004674">
    <property type="term" value="F:protein serine/threonine kinase activity"/>
    <property type="evidence" value="ECO:0007669"/>
    <property type="project" value="TreeGrafter"/>
</dbReference>
<dbReference type="EMBL" id="SNRW01001031">
    <property type="protein sequence ID" value="KAA6398118.1"/>
    <property type="molecule type" value="Genomic_DNA"/>
</dbReference>
<evidence type="ECO:0000259" key="2">
    <source>
        <dbReference type="PROSITE" id="PS50011"/>
    </source>
</evidence>
<keyword evidence="1" id="KW-0472">Membrane</keyword>
<dbReference type="AlphaFoldDB" id="A0A5J4WT41"/>
<dbReference type="PANTHER" id="PTHR44167">
    <property type="entry name" value="OVARIAN-SPECIFIC SERINE/THREONINE-PROTEIN KINASE LOK-RELATED"/>
    <property type="match status" value="1"/>
</dbReference>
<feature type="transmembrane region" description="Helical" evidence="1">
    <location>
        <begin position="29"/>
        <end position="47"/>
    </location>
</feature>
<proteinExistence type="predicted"/>
<dbReference type="GO" id="GO:0005524">
    <property type="term" value="F:ATP binding"/>
    <property type="evidence" value="ECO:0007669"/>
    <property type="project" value="InterPro"/>
</dbReference>
<comment type="caution">
    <text evidence="3">The sequence shown here is derived from an EMBL/GenBank/DDBJ whole genome shotgun (WGS) entry which is preliminary data.</text>
</comment>
<protein>
    <recommendedName>
        <fullName evidence="2">Protein kinase domain-containing protein</fullName>
    </recommendedName>
</protein>
<evidence type="ECO:0000313" key="3">
    <source>
        <dbReference type="EMBL" id="KAA6398118.1"/>
    </source>
</evidence>
<dbReference type="PANTHER" id="PTHR44167:SF24">
    <property type="entry name" value="SERINE_THREONINE-PROTEIN KINASE CHK2"/>
    <property type="match status" value="1"/>
</dbReference>
<dbReference type="InterPro" id="IPR000719">
    <property type="entry name" value="Prot_kinase_dom"/>
</dbReference>
<feature type="domain" description="Protein kinase" evidence="2">
    <location>
        <begin position="17"/>
        <end position="264"/>
    </location>
</feature>